<evidence type="ECO:0008006" key="4">
    <source>
        <dbReference type="Google" id="ProtNLM"/>
    </source>
</evidence>
<accession>A0ABD3G4V8</accession>
<evidence type="ECO:0000313" key="3">
    <source>
        <dbReference type="Proteomes" id="UP001632037"/>
    </source>
</evidence>
<dbReference type="EMBL" id="JBIMZQ010000001">
    <property type="protein sequence ID" value="KAL3674192.1"/>
    <property type="molecule type" value="Genomic_DNA"/>
</dbReference>
<dbReference type="AlphaFoldDB" id="A0ABD3G4V8"/>
<reference evidence="2 3" key="1">
    <citation type="submission" date="2024-09" db="EMBL/GenBank/DDBJ databases">
        <title>Genome sequencing and assembly of Phytophthora oleae, isolate VK10A, causative agent of rot of olive drupes.</title>
        <authorList>
            <person name="Conti Taguali S."/>
            <person name="Riolo M."/>
            <person name="La Spada F."/>
            <person name="Cacciola S.O."/>
            <person name="Dionisio G."/>
        </authorList>
    </citation>
    <scope>NUCLEOTIDE SEQUENCE [LARGE SCALE GENOMIC DNA]</scope>
    <source>
        <strain evidence="2 3">VK10A</strain>
    </source>
</reference>
<feature type="compositionally biased region" description="Polar residues" evidence="1">
    <location>
        <begin position="1"/>
        <end position="13"/>
    </location>
</feature>
<gene>
    <name evidence="2" type="ORF">V7S43_000152</name>
</gene>
<evidence type="ECO:0000313" key="2">
    <source>
        <dbReference type="EMBL" id="KAL3674192.1"/>
    </source>
</evidence>
<keyword evidence="3" id="KW-1185">Reference proteome</keyword>
<evidence type="ECO:0000256" key="1">
    <source>
        <dbReference type="SAM" id="MobiDB-lite"/>
    </source>
</evidence>
<comment type="caution">
    <text evidence="2">The sequence shown here is derived from an EMBL/GenBank/DDBJ whole genome shotgun (WGS) entry which is preliminary data.</text>
</comment>
<name>A0ABD3G4V8_9STRA</name>
<sequence length="243" mass="27092">MSGTSGEISSGNNEDLDIGGDNDKGFGNDDYCMDMDISGDEFGDNILTKNQPRIRPPPIVISPIAITPDGEVDMVLPSISLIFRQVGGPLVKAPLIYRWRDELEGCESLKISTLYALCLRWTDAISYERLQVLSPLFMTTVIDRNRQDRWPNDHSVLCLPVLSGSSVGKDTARHVKGFQSAMNYNPDVLKIDVAQQDNVSECGVHVVSQLATVIKLLDQVPDDKLKEAFDKTRFERTYTRKNL</sequence>
<protein>
    <recommendedName>
        <fullName evidence="4">Ubiquitin-like protease family profile domain-containing protein</fullName>
    </recommendedName>
</protein>
<organism evidence="2 3">
    <name type="scientific">Phytophthora oleae</name>
    <dbReference type="NCBI Taxonomy" id="2107226"/>
    <lineage>
        <taxon>Eukaryota</taxon>
        <taxon>Sar</taxon>
        <taxon>Stramenopiles</taxon>
        <taxon>Oomycota</taxon>
        <taxon>Peronosporomycetes</taxon>
        <taxon>Peronosporales</taxon>
        <taxon>Peronosporaceae</taxon>
        <taxon>Phytophthora</taxon>
    </lineage>
</organism>
<feature type="region of interest" description="Disordered" evidence="1">
    <location>
        <begin position="1"/>
        <end position="22"/>
    </location>
</feature>
<proteinExistence type="predicted"/>
<dbReference type="Proteomes" id="UP001632037">
    <property type="component" value="Unassembled WGS sequence"/>
</dbReference>